<feature type="compositionally biased region" description="Low complexity" evidence="4">
    <location>
        <begin position="19"/>
        <end position="74"/>
    </location>
</feature>
<dbReference type="GO" id="GO:1990904">
    <property type="term" value="C:ribonucleoprotein complex"/>
    <property type="evidence" value="ECO:0007669"/>
    <property type="project" value="UniProtKB-KW"/>
</dbReference>
<dbReference type="Pfam" id="PF00177">
    <property type="entry name" value="Ribosomal_S7"/>
    <property type="match status" value="1"/>
</dbReference>
<accession>A0AAN6GAU7</accession>
<feature type="compositionally biased region" description="Polar residues" evidence="4">
    <location>
        <begin position="75"/>
        <end position="96"/>
    </location>
</feature>
<evidence type="ECO:0000256" key="1">
    <source>
        <dbReference type="ARBA" id="ARBA00007151"/>
    </source>
</evidence>
<protein>
    <recommendedName>
        <fullName evidence="5">Small ribosomal subunit protein uS7 domain-containing protein</fullName>
    </recommendedName>
</protein>
<comment type="caution">
    <text evidence="6">The sequence shown here is derived from an EMBL/GenBank/DDBJ whole genome shotgun (WGS) entry which is preliminary data.</text>
</comment>
<feature type="domain" description="Small ribosomal subunit protein uS7" evidence="5">
    <location>
        <begin position="158"/>
        <end position="290"/>
    </location>
</feature>
<comment type="similarity">
    <text evidence="1">Belongs to the universal ribosomal protein uS7 family.</text>
</comment>
<keyword evidence="7" id="KW-1185">Reference proteome</keyword>
<sequence length="297" mass="31810">MAFTQPAQLLRQQMARVGARALSAPAWSSSSSSSSSSFLAAAARSSAPSSASASARTLHASSSQSATSSHEVQSMRSSPSQAQRPNASSHPSQSQEPIRPEGVYSISQRALASQQRQQQQQQPTAEPISASTASPLDVPTQRTSVVPTLGYTKDNLPTKTDPTLAFFVGILMRDGKKAASSRTVMNVLAHLNEWTSSPPLPLFVEAINRASPLVRMQSSKSGGKITQIPIPLNPRQSTHRGIKAIIEASKKRSDRYISTRIAREMVAVLEGSSSVLSRKEEQHKVAMANRANASVRI</sequence>
<evidence type="ECO:0000256" key="4">
    <source>
        <dbReference type="SAM" id="MobiDB-lite"/>
    </source>
</evidence>
<dbReference type="SUPFAM" id="SSF47973">
    <property type="entry name" value="Ribosomal protein S7"/>
    <property type="match status" value="1"/>
</dbReference>
<keyword evidence="2" id="KW-0689">Ribosomal protein</keyword>
<dbReference type="PANTHER" id="PTHR11205">
    <property type="entry name" value="RIBOSOMAL PROTEIN S7"/>
    <property type="match status" value="1"/>
</dbReference>
<dbReference type="InterPro" id="IPR023798">
    <property type="entry name" value="Ribosomal_uS7_dom"/>
</dbReference>
<evidence type="ECO:0000313" key="6">
    <source>
        <dbReference type="EMBL" id="KAK0530431.1"/>
    </source>
</evidence>
<name>A0AAN6GAU7_9BASI</name>
<dbReference type="EMBL" id="JAPDMQ010000215">
    <property type="protein sequence ID" value="KAK0530431.1"/>
    <property type="molecule type" value="Genomic_DNA"/>
</dbReference>
<dbReference type="GO" id="GO:0006412">
    <property type="term" value="P:translation"/>
    <property type="evidence" value="ECO:0007669"/>
    <property type="project" value="InterPro"/>
</dbReference>
<evidence type="ECO:0000259" key="5">
    <source>
        <dbReference type="Pfam" id="PF00177"/>
    </source>
</evidence>
<dbReference type="CDD" id="cd14868">
    <property type="entry name" value="uS7_Mitochondria_Fungi"/>
    <property type="match status" value="1"/>
</dbReference>
<keyword evidence="3" id="KW-0687">Ribonucleoprotein</keyword>
<evidence type="ECO:0000313" key="7">
    <source>
        <dbReference type="Proteomes" id="UP001176521"/>
    </source>
</evidence>
<dbReference type="Proteomes" id="UP001176521">
    <property type="component" value="Unassembled WGS sequence"/>
</dbReference>
<dbReference type="InterPro" id="IPR036823">
    <property type="entry name" value="Ribosomal_uS7_dom_sf"/>
</dbReference>
<feature type="compositionally biased region" description="Low complexity" evidence="4">
    <location>
        <begin position="107"/>
        <end position="122"/>
    </location>
</feature>
<dbReference type="Gene3D" id="1.10.455.10">
    <property type="entry name" value="Ribosomal protein S7 domain"/>
    <property type="match status" value="1"/>
</dbReference>
<evidence type="ECO:0000256" key="2">
    <source>
        <dbReference type="ARBA" id="ARBA00022980"/>
    </source>
</evidence>
<reference evidence="6" key="1">
    <citation type="journal article" date="2023" name="PhytoFront">
        <title>Draft Genome Resources of Seven Strains of Tilletia horrida, Causal Agent of Kernel Smut of Rice.</title>
        <authorList>
            <person name="Khanal S."/>
            <person name="Antony Babu S."/>
            <person name="Zhou X.G."/>
        </authorList>
    </citation>
    <scope>NUCLEOTIDE SEQUENCE</scope>
    <source>
        <strain evidence="6">TX3</strain>
    </source>
</reference>
<evidence type="ECO:0000256" key="3">
    <source>
        <dbReference type="ARBA" id="ARBA00023274"/>
    </source>
</evidence>
<feature type="region of interest" description="Disordered" evidence="4">
    <location>
        <begin position="17"/>
        <end position="141"/>
    </location>
</feature>
<dbReference type="InterPro" id="IPR000235">
    <property type="entry name" value="Ribosomal_uS7"/>
</dbReference>
<proteinExistence type="inferred from homology"/>
<dbReference type="AlphaFoldDB" id="A0AAN6GAU7"/>
<gene>
    <name evidence="6" type="ORF">OC842_003934</name>
</gene>
<organism evidence="6 7">
    <name type="scientific">Tilletia horrida</name>
    <dbReference type="NCBI Taxonomy" id="155126"/>
    <lineage>
        <taxon>Eukaryota</taxon>
        <taxon>Fungi</taxon>
        <taxon>Dikarya</taxon>
        <taxon>Basidiomycota</taxon>
        <taxon>Ustilaginomycotina</taxon>
        <taxon>Exobasidiomycetes</taxon>
        <taxon>Tilletiales</taxon>
        <taxon>Tilletiaceae</taxon>
        <taxon>Tilletia</taxon>
    </lineage>
</organism>
<dbReference type="InterPro" id="IPR047988">
    <property type="entry name" value="Ribosomal_uS7m_fungi"/>
</dbReference>
<dbReference type="GO" id="GO:0005840">
    <property type="term" value="C:ribosome"/>
    <property type="evidence" value="ECO:0007669"/>
    <property type="project" value="UniProtKB-KW"/>
</dbReference>
<feature type="compositionally biased region" description="Polar residues" evidence="4">
    <location>
        <begin position="129"/>
        <end position="141"/>
    </location>
</feature>